<organism evidence="1 2">
    <name type="scientific">Sphingomonas immobilis</name>
    <dbReference type="NCBI Taxonomy" id="3063997"/>
    <lineage>
        <taxon>Bacteria</taxon>
        <taxon>Pseudomonadati</taxon>
        <taxon>Pseudomonadota</taxon>
        <taxon>Alphaproteobacteria</taxon>
        <taxon>Sphingomonadales</taxon>
        <taxon>Sphingomonadaceae</taxon>
        <taxon>Sphingomonas</taxon>
    </lineage>
</organism>
<protein>
    <submittedName>
        <fullName evidence="1">Uncharacterized protein</fullName>
    </submittedName>
</protein>
<evidence type="ECO:0000313" key="1">
    <source>
        <dbReference type="EMBL" id="MDO7841854.1"/>
    </source>
</evidence>
<accession>A0ABT8ZWC0</accession>
<dbReference type="EMBL" id="JAUQSZ010000003">
    <property type="protein sequence ID" value="MDO7841854.1"/>
    <property type="molecule type" value="Genomic_DNA"/>
</dbReference>
<keyword evidence="2" id="KW-1185">Reference proteome</keyword>
<sequence length="129" mass="13632">MRLKGFLYAAGTTLALLPVGDCASAMPVEGPVRLGQIAAVNGPHVRPEQLIEDSRCPVNVQCIQAGRLIVRATVLGGEWSRSVDLTLGVPVQVADGSLTLVSATSPLTAGKRRGNQRSYRFAFNFQGGL</sequence>
<evidence type="ECO:0000313" key="2">
    <source>
        <dbReference type="Proteomes" id="UP001176468"/>
    </source>
</evidence>
<proteinExistence type="predicted"/>
<dbReference type="RefSeq" id="WP_304560313.1">
    <property type="nucleotide sequence ID" value="NZ_JAUQSZ010000003.1"/>
</dbReference>
<reference evidence="1" key="1">
    <citation type="submission" date="2023-07" db="EMBL/GenBank/DDBJ databases">
        <authorList>
            <person name="Kim M.K."/>
        </authorList>
    </citation>
    <scope>NUCLEOTIDE SEQUENCE</scope>
    <source>
        <strain evidence="1">CA1-15</strain>
    </source>
</reference>
<comment type="caution">
    <text evidence="1">The sequence shown here is derived from an EMBL/GenBank/DDBJ whole genome shotgun (WGS) entry which is preliminary data.</text>
</comment>
<gene>
    <name evidence="1" type="ORF">Q5H94_05920</name>
</gene>
<dbReference type="Proteomes" id="UP001176468">
    <property type="component" value="Unassembled WGS sequence"/>
</dbReference>
<name>A0ABT8ZWC0_9SPHN</name>